<sequence>MLSTRTFREHVFDTHGRECIICDRSPEDGYEHSDQDLSVHHVNGDSTDNRPENGIPVCQSCHVHIHRADHPPYRQWHRQLPIEHRHPWNQFTPLPYTGPQLTRTEAERRFGDDNATPRSLKYQD</sequence>
<evidence type="ECO:0000256" key="1">
    <source>
        <dbReference type="SAM" id="MobiDB-lite"/>
    </source>
</evidence>
<keyword evidence="2" id="KW-0540">Nuclease</keyword>
<protein>
    <submittedName>
        <fullName evidence="2">Putative HNH-type endonuclease</fullName>
    </submittedName>
</protein>
<dbReference type="AlphaFoldDB" id="A0A4D6GT97"/>
<gene>
    <name evidence="3" type="ORF">APQ99_02384</name>
    <name evidence="2" type="ORF">HBSAL_06275</name>
</gene>
<feature type="region of interest" description="Disordered" evidence="1">
    <location>
        <begin position="30"/>
        <end position="54"/>
    </location>
</feature>
<dbReference type="EMBL" id="VRYN01000017">
    <property type="protein sequence ID" value="TYO73675.1"/>
    <property type="molecule type" value="Genomic_DNA"/>
</dbReference>
<dbReference type="GO" id="GO:0004519">
    <property type="term" value="F:endonuclease activity"/>
    <property type="evidence" value="ECO:0007669"/>
    <property type="project" value="UniProtKB-KW"/>
</dbReference>
<keyword evidence="2" id="KW-0378">Hydrolase</keyword>
<reference evidence="2 4" key="1">
    <citation type="journal article" date="2019" name="Microbiol. Resour. Announc.">
        <title>The Genome Sequence of the Halobacterium salinarum Type Strain Is Closely Related to That of Laboratory Strains NRC-1 and R1.</title>
        <authorList>
            <person name="Pfeiffer F."/>
            <person name="Marchfelder A."/>
            <person name="Habermann B."/>
            <person name="Dyall-Smith M.L."/>
        </authorList>
    </citation>
    <scope>NUCLEOTIDE SEQUENCE [LARGE SCALE GENOMIC DNA]</scope>
    <source>
        <strain evidence="2">91-R6</strain>
        <strain evidence="4">ATCC 33171 / DSM 3754 / JCM 8978 / NBRC 102687 / NCIMB 764 / 91-R6</strain>
    </source>
</reference>
<evidence type="ECO:0000313" key="3">
    <source>
        <dbReference type="EMBL" id="TYO73675.1"/>
    </source>
</evidence>
<name>A0A4D6GT97_HALS9</name>
<reference evidence="2" key="3">
    <citation type="journal article" name="MicrobiologyOpen">
        <title>Whole-genome comparison between the type strain of Halobacterium salinarum (DSM 3754(T)) and the laboratory strains R1 and NRC-1.</title>
        <authorList>
            <person name="Pfeiffer F."/>
            <person name="Losensky G."/>
            <person name="Marchfelder A."/>
            <person name="Habermann B."/>
            <person name="Dyall-Smith M."/>
        </authorList>
    </citation>
    <scope>NUCLEOTIDE SEQUENCE</scope>
    <source>
        <strain evidence="2">91-R6</strain>
    </source>
</reference>
<dbReference type="Proteomes" id="UP000296216">
    <property type="component" value="Chromosome"/>
</dbReference>
<keyword evidence="2" id="KW-0255">Endonuclease</keyword>
<reference evidence="3 5" key="2">
    <citation type="submission" date="2019-07" db="EMBL/GenBank/DDBJ databases">
        <title>Genomic Encyclopedia of Archaeal and Bacterial Type Strains, Phase II (KMG-II): from individual species to whole genera.</title>
        <authorList>
            <person name="Goeker M."/>
        </authorList>
    </citation>
    <scope>NUCLEOTIDE SEQUENCE [LARGE SCALE GENOMIC DNA]</scope>
    <source>
        <strain evidence="3 5">DSM 3754</strain>
    </source>
</reference>
<dbReference type="RefSeq" id="WP_136361379.1">
    <property type="nucleotide sequence ID" value="NZ_VRYN01000017.1"/>
</dbReference>
<evidence type="ECO:0000313" key="5">
    <source>
        <dbReference type="Proteomes" id="UP000323075"/>
    </source>
</evidence>
<accession>A0A4D6GT97</accession>
<dbReference type="GeneID" id="39855096"/>
<dbReference type="EMBL" id="CP038631">
    <property type="protein sequence ID" value="QCC44913.1"/>
    <property type="molecule type" value="Genomic_DNA"/>
</dbReference>
<evidence type="ECO:0000313" key="4">
    <source>
        <dbReference type="Proteomes" id="UP000296216"/>
    </source>
</evidence>
<dbReference type="Proteomes" id="UP000323075">
    <property type="component" value="Unassembled WGS sequence"/>
</dbReference>
<feature type="region of interest" description="Disordered" evidence="1">
    <location>
        <begin position="87"/>
        <end position="124"/>
    </location>
</feature>
<evidence type="ECO:0000313" key="2">
    <source>
        <dbReference type="EMBL" id="QCC44913.1"/>
    </source>
</evidence>
<organism evidence="2 4">
    <name type="scientific">Halobacterium salinarum (strain ATCC 33171 / DSM 3754 / JCM 8978 / NBRC 102687 / NCIMB 764 / 91-R6)</name>
    <dbReference type="NCBI Taxonomy" id="2597657"/>
    <lineage>
        <taxon>Archaea</taxon>
        <taxon>Methanobacteriati</taxon>
        <taxon>Methanobacteriota</taxon>
        <taxon>Stenosarchaea group</taxon>
        <taxon>Halobacteria</taxon>
        <taxon>Halobacteriales</taxon>
        <taxon>Halobacteriaceae</taxon>
        <taxon>Halobacterium</taxon>
    </lineage>
</organism>
<feature type="compositionally biased region" description="Basic and acidic residues" evidence="1">
    <location>
        <begin position="30"/>
        <end position="51"/>
    </location>
</feature>
<proteinExistence type="predicted"/>